<evidence type="ECO:0000259" key="1">
    <source>
        <dbReference type="Pfam" id="PF00582"/>
    </source>
</evidence>
<sequence length="163" mass="17123">MARSGPFALVIGHSSDHDAGMGKIVVGIDGSEGSAHALKWAVDEAKLRSAALQIVYSWQYPLYVTSEPIYIPPPDKEVIMQSANSTAERMIADAGVAAAGVPYTVETPQGRPGPEMVRLAADAELLVVGSRGAGSVRELLLGSVSNYCAHHATCPVVLVRPTE</sequence>
<dbReference type="PRINTS" id="PR01438">
    <property type="entry name" value="UNVRSLSTRESS"/>
</dbReference>
<dbReference type="InterPro" id="IPR014729">
    <property type="entry name" value="Rossmann-like_a/b/a_fold"/>
</dbReference>
<protein>
    <submittedName>
        <fullName evidence="2">Unannotated protein</fullName>
    </submittedName>
</protein>
<organism evidence="2">
    <name type="scientific">freshwater metagenome</name>
    <dbReference type="NCBI Taxonomy" id="449393"/>
    <lineage>
        <taxon>unclassified sequences</taxon>
        <taxon>metagenomes</taxon>
        <taxon>ecological metagenomes</taxon>
    </lineage>
</organism>
<name>A0A6J7E6K1_9ZZZZ</name>
<dbReference type="SUPFAM" id="SSF52402">
    <property type="entry name" value="Adenine nucleotide alpha hydrolases-like"/>
    <property type="match status" value="1"/>
</dbReference>
<reference evidence="2" key="1">
    <citation type="submission" date="2020-05" db="EMBL/GenBank/DDBJ databases">
        <authorList>
            <person name="Chiriac C."/>
            <person name="Salcher M."/>
            <person name="Ghai R."/>
            <person name="Kavagutti S V."/>
        </authorList>
    </citation>
    <scope>NUCLEOTIDE SEQUENCE</scope>
</reference>
<dbReference type="Gene3D" id="3.40.50.620">
    <property type="entry name" value="HUPs"/>
    <property type="match status" value="1"/>
</dbReference>
<dbReference type="InterPro" id="IPR006016">
    <property type="entry name" value="UspA"/>
</dbReference>
<gene>
    <name evidence="2" type="ORF">UFOPK3376_01167</name>
</gene>
<accession>A0A6J7E6K1</accession>
<dbReference type="CDD" id="cd23659">
    <property type="entry name" value="USP_At3g01520-like"/>
    <property type="match status" value="1"/>
</dbReference>
<dbReference type="InterPro" id="IPR006015">
    <property type="entry name" value="Universal_stress_UspA"/>
</dbReference>
<dbReference type="PANTHER" id="PTHR31964:SF113">
    <property type="entry name" value="USPA DOMAIN-CONTAINING PROTEIN"/>
    <property type="match status" value="1"/>
</dbReference>
<dbReference type="PANTHER" id="PTHR31964">
    <property type="entry name" value="ADENINE NUCLEOTIDE ALPHA HYDROLASES-LIKE SUPERFAMILY PROTEIN"/>
    <property type="match status" value="1"/>
</dbReference>
<feature type="domain" description="UspA" evidence="1">
    <location>
        <begin position="22"/>
        <end position="160"/>
    </location>
</feature>
<dbReference type="Pfam" id="PF00582">
    <property type="entry name" value="Usp"/>
    <property type="match status" value="1"/>
</dbReference>
<proteinExistence type="predicted"/>
<dbReference type="EMBL" id="CAFBLP010000023">
    <property type="protein sequence ID" value="CAB4876700.1"/>
    <property type="molecule type" value="Genomic_DNA"/>
</dbReference>
<evidence type="ECO:0000313" key="2">
    <source>
        <dbReference type="EMBL" id="CAB4876700.1"/>
    </source>
</evidence>
<dbReference type="AlphaFoldDB" id="A0A6J7E6K1"/>